<evidence type="ECO:0000259" key="9">
    <source>
        <dbReference type="PROSITE" id="PS50850"/>
    </source>
</evidence>
<feature type="transmembrane region" description="Helical" evidence="8">
    <location>
        <begin position="241"/>
        <end position="263"/>
    </location>
</feature>
<dbReference type="AlphaFoldDB" id="A0A0S4QVX8"/>
<dbReference type="Gene3D" id="1.20.1250.20">
    <property type="entry name" value="MFS general substrate transporter like domains"/>
    <property type="match status" value="1"/>
</dbReference>
<feature type="domain" description="Major facilitator superfamily (MFS) profile" evidence="9">
    <location>
        <begin position="55"/>
        <end position="503"/>
    </location>
</feature>
<feature type="transmembrane region" description="Helical" evidence="8">
    <location>
        <begin position="179"/>
        <end position="203"/>
    </location>
</feature>
<dbReference type="SUPFAM" id="SSF103473">
    <property type="entry name" value="MFS general substrate transporter"/>
    <property type="match status" value="1"/>
</dbReference>
<dbReference type="Proteomes" id="UP000198802">
    <property type="component" value="Unassembled WGS sequence"/>
</dbReference>
<keyword evidence="11" id="KW-1185">Reference proteome</keyword>
<evidence type="ECO:0000256" key="6">
    <source>
        <dbReference type="ARBA" id="ARBA00023136"/>
    </source>
</evidence>
<keyword evidence="3" id="KW-1003">Cell membrane</keyword>
<feature type="transmembrane region" description="Helical" evidence="8">
    <location>
        <begin position="398"/>
        <end position="427"/>
    </location>
</feature>
<feature type="transmembrane region" description="Helical" evidence="8">
    <location>
        <begin position="479"/>
        <end position="500"/>
    </location>
</feature>
<dbReference type="InterPro" id="IPR004638">
    <property type="entry name" value="EmrB-like"/>
</dbReference>
<dbReference type="PROSITE" id="PS50850">
    <property type="entry name" value="MFS"/>
    <property type="match status" value="1"/>
</dbReference>
<name>A0A0S4QVX8_9ACTN</name>
<evidence type="ECO:0000256" key="2">
    <source>
        <dbReference type="ARBA" id="ARBA00022448"/>
    </source>
</evidence>
<feature type="region of interest" description="Disordered" evidence="7">
    <location>
        <begin position="1"/>
        <end position="44"/>
    </location>
</feature>
<feature type="transmembrane region" description="Helical" evidence="8">
    <location>
        <begin position="209"/>
        <end position="229"/>
    </location>
</feature>
<feature type="transmembrane region" description="Helical" evidence="8">
    <location>
        <begin position="308"/>
        <end position="333"/>
    </location>
</feature>
<evidence type="ECO:0000256" key="7">
    <source>
        <dbReference type="SAM" id="MobiDB-lite"/>
    </source>
</evidence>
<dbReference type="NCBIfam" id="TIGR00711">
    <property type="entry name" value="efflux_EmrB"/>
    <property type="match status" value="1"/>
</dbReference>
<feature type="transmembrane region" description="Helical" evidence="8">
    <location>
        <begin position="345"/>
        <end position="362"/>
    </location>
</feature>
<evidence type="ECO:0000256" key="1">
    <source>
        <dbReference type="ARBA" id="ARBA00004651"/>
    </source>
</evidence>
<sequence length="508" mass="51599">MSSTPVDLTGDEAAPGSAAGPPPISEAAAAEDATPPDRQEAGADDQVVGRHVWLVSGVVVVGAFMTQLDGALVNVGLATVAQDLGASLSTAQWIVSGYLLALVIGLPLCGWASRRIGAGSLWLWVLTGFTVTSALCAAAPDIGSLVAARAAQGFAGGLLLPAGQTIIAQVSGKKLMGRVMSTVGMALVLGPALGPTVGGLLIAHASWRWLFLVNIPVGVVGLWLGRRLIPRGDRAPGSNFDLTGFALIGVALPALTFAVSWSSDHHGRSLPLIAIPLLVGAVALAAFVRRGRRVQTPLLNTRLLTRRVFAAAAASSFLAGVIQFGALVIWALYFQLARGYDVVETGLAMIGFAAGAAVLPVAGRLTDRFGGGPVSLAGGLLTTVAFVPVALLPDGIDMIVIEGCLFVLGVGNALSVVPSSTAAYVAVEPAQLPDAVTMINVFLRLGGAVGAALLVTVLSWSAGTDVTAAGSTGSATFHAPFWCLCALSGLFVASASWLVASTGRPARR</sequence>
<dbReference type="Pfam" id="PF07690">
    <property type="entry name" value="MFS_1"/>
    <property type="match status" value="1"/>
</dbReference>
<keyword evidence="4 8" id="KW-0812">Transmembrane</keyword>
<feature type="transmembrane region" description="Helical" evidence="8">
    <location>
        <begin position="374"/>
        <end position="392"/>
    </location>
</feature>
<dbReference type="RefSeq" id="WP_091283396.1">
    <property type="nucleotide sequence ID" value="NZ_FAOZ01000027.1"/>
</dbReference>
<evidence type="ECO:0000256" key="8">
    <source>
        <dbReference type="SAM" id="Phobius"/>
    </source>
</evidence>
<protein>
    <submittedName>
        <fullName evidence="10">Drug resistance transporter, EmrB/QacA subfamily</fullName>
    </submittedName>
</protein>
<reference evidence="11" key="1">
    <citation type="submission" date="2015-11" db="EMBL/GenBank/DDBJ databases">
        <authorList>
            <person name="Varghese N."/>
        </authorList>
    </citation>
    <scope>NUCLEOTIDE SEQUENCE [LARGE SCALE GENOMIC DNA]</scope>
    <source>
        <strain evidence="11">DSM 45899</strain>
    </source>
</reference>
<feature type="transmembrane region" description="Helical" evidence="8">
    <location>
        <begin position="90"/>
        <end position="109"/>
    </location>
</feature>
<keyword evidence="2" id="KW-0813">Transport</keyword>
<feature type="transmembrane region" description="Helical" evidence="8">
    <location>
        <begin position="439"/>
        <end position="459"/>
    </location>
</feature>
<dbReference type="Gene3D" id="1.20.1720.10">
    <property type="entry name" value="Multidrug resistance protein D"/>
    <property type="match status" value="1"/>
</dbReference>
<dbReference type="PANTHER" id="PTHR42718">
    <property type="entry name" value="MAJOR FACILITATOR SUPERFAMILY MULTIDRUG TRANSPORTER MFSC"/>
    <property type="match status" value="1"/>
</dbReference>
<dbReference type="GO" id="GO:0005886">
    <property type="term" value="C:plasma membrane"/>
    <property type="evidence" value="ECO:0007669"/>
    <property type="project" value="UniProtKB-SubCell"/>
</dbReference>
<evidence type="ECO:0000256" key="5">
    <source>
        <dbReference type="ARBA" id="ARBA00022989"/>
    </source>
</evidence>
<keyword evidence="6 8" id="KW-0472">Membrane</keyword>
<evidence type="ECO:0000313" key="10">
    <source>
        <dbReference type="EMBL" id="CUU59353.1"/>
    </source>
</evidence>
<feature type="transmembrane region" description="Helical" evidence="8">
    <location>
        <begin position="269"/>
        <end position="288"/>
    </location>
</feature>
<proteinExistence type="predicted"/>
<feature type="compositionally biased region" description="Low complexity" evidence="7">
    <location>
        <begin position="11"/>
        <end position="33"/>
    </location>
</feature>
<feature type="transmembrane region" description="Helical" evidence="8">
    <location>
        <begin position="146"/>
        <end position="167"/>
    </location>
</feature>
<gene>
    <name evidence="10" type="ORF">Ga0074812_12730</name>
</gene>
<dbReference type="PANTHER" id="PTHR42718:SF46">
    <property type="entry name" value="BLR6921 PROTEIN"/>
    <property type="match status" value="1"/>
</dbReference>
<feature type="transmembrane region" description="Helical" evidence="8">
    <location>
        <begin position="121"/>
        <end position="140"/>
    </location>
</feature>
<keyword evidence="5 8" id="KW-1133">Transmembrane helix</keyword>
<comment type="subcellular location">
    <subcellularLocation>
        <location evidence="1">Cell membrane</location>
        <topology evidence="1">Multi-pass membrane protein</topology>
    </subcellularLocation>
</comment>
<organism evidence="10 11">
    <name type="scientific">Parafrankia irregularis</name>
    <dbReference type="NCBI Taxonomy" id="795642"/>
    <lineage>
        <taxon>Bacteria</taxon>
        <taxon>Bacillati</taxon>
        <taxon>Actinomycetota</taxon>
        <taxon>Actinomycetes</taxon>
        <taxon>Frankiales</taxon>
        <taxon>Frankiaceae</taxon>
        <taxon>Parafrankia</taxon>
    </lineage>
</organism>
<evidence type="ECO:0000313" key="11">
    <source>
        <dbReference type="Proteomes" id="UP000198802"/>
    </source>
</evidence>
<feature type="transmembrane region" description="Helical" evidence="8">
    <location>
        <begin position="52"/>
        <end position="78"/>
    </location>
</feature>
<dbReference type="InterPro" id="IPR020846">
    <property type="entry name" value="MFS_dom"/>
</dbReference>
<dbReference type="GO" id="GO:0022857">
    <property type="term" value="F:transmembrane transporter activity"/>
    <property type="evidence" value="ECO:0007669"/>
    <property type="project" value="InterPro"/>
</dbReference>
<dbReference type="InterPro" id="IPR036259">
    <property type="entry name" value="MFS_trans_sf"/>
</dbReference>
<dbReference type="InterPro" id="IPR011701">
    <property type="entry name" value="MFS"/>
</dbReference>
<dbReference type="EMBL" id="FAOZ01000027">
    <property type="protein sequence ID" value="CUU59353.1"/>
    <property type="molecule type" value="Genomic_DNA"/>
</dbReference>
<evidence type="ECO:0000256" key="4">
    <source>
        <dbReference type="ARBA" id="ARBA00022692"/>
    </source>
</evidence>
<evidence type="ECO:0000256" key="3">
    <source>
        <dbReference type="ARBA" id="ARBA00022475"/>
    </source>
</evidence>
<accession>A0A0S4QVX8</accession>